<name>A0A1Y1M9J6_PHOPY</name>
<evidence type="ECO:0008006" key="2">
    <source>
        <dbReference type="Google" id="ProtNLM"/>
    </source>
</evidence>
<accession>A0A1Y1M9J6</accession>
<evidence type="ECO:0000313" key="1">
    <source>
        <dbReference type="EMBL" id="JAV80995.1"/>
    </source>
</evidence>
<protein>
    <recommendedName>
        <fullName evidence="2">Islet cell autoantigen Ica1 C-terminal domain-containing protein</fullName>
    </recommendedName>
</protein>
<dbReference type="EMBL" id="GEZM01040023">
    <property type="protein sequence ID" value="JAV80995.1"/>
    <property type="molecule type" value="Transcribed_RNA"/>
</dbReference>
<proteinExistence type="predicted"/>
<dbReference type="AlphaFoldDB" id="A0A1Y1M9J6"/>
<sequence>MSNLLNFQLYRNSRHHKTRRRRIKVHFLMPIILIKSRRKRHKKLSMSLHIPFHFSPCFVYRTTSRDASEVSNLLGEDFTPSMPESKAPAMVEDKALTNLALLEMNISSEADLLGDFMPSRLMQEENFFNLPEQFDSVPNNNIPSKLKGNEKTEAQVSWLSLFKELDPLANQDLGSGDKL</sequence>
<reference evidence="1" key="1">
    <citation type="journal article" date="2016" name="Sci. Rep.">
        <title>Molecular characterization of firefly nuptial gifts: a multi-omics approach sheds light on postcopulatory sexual selection.</title>
        <authorList>
            <person name="Al-Wathiqui N."/>
            <person name="Fallon T.R."/>
            <person name="South A."/>
            <person name="Weng J.K."/>
            <person name="Lewis S.M."/>
        </authorList>
    </citation>
    <scope>NUCLEOTIDE SEQUENCE</scope>
</reference>
<organism evidence="1">
    <name type="scientific">Photinus pyralis</name>
    <name type="common">Common eastern firefly</name>
    <name type="synonym">Lampyris pyralis</name>
    <dbReference type="NCBI Taxonomy" id="7054"/>
    <lineage>
        <taxon>Eukaryota</taxon>
        <taxon>Metazoa</taxon>
        <taxon>Ecdysozoa</taxon>
        <taxon>Arthropoda</taxon>
        <taxon>Hexapoda</taxon>
        <taxon>Insecta</taxon>
        <taxon>Pterygota</taxon>
        <taxon>Neoptera</taxon>
        <taxon>Endopterygota</taxon>
        <taxon>Coleoptera</taxon>
        <taxon>Polyphaga</taxon>
        <taxon>Elateriformia</taxon>
        <taxon>Elateroidea</taxon>
        <taxon>Lampyridae</taxon>
        <taxon>Lampyrinae</taxon>
        <taxon>Photinus</taxon>
    </lineage>
</organism>